<comment type="caution">
    <text evidence="2">The sequence shown here is derived from an EMBL/GenBank/DDBJ whole genome shotgun (WGS) entry which is preliminary data.</text>
</comment>
<feature type="compositionally biased region" description="Basic and acidic residues" evidence="1">
    <location>
        <begin position="263"/>
        <end position="272"/>
    </location>
</feature>
<evidence type="ECO:0000313" key="2">
    <source>
        <dbReference type="EMBL" id="KAK9887899.1"/>
    </source>
</evidence>
<dbReference type="EMBL" id="JARQZJ010000121">
    <property type="protein sequence ID" value="KAK9887899.1"/>
    <property type="molecule type" value="Genomic_DNA"/>
</dbReference>
<feature type="region of interest" description="Disordered" evidence="1">
    <location>
        <begin position="80"/>
        <end position="363"/>
    </location>
</feature>
<dbReference type="Proteomes" id="UP001431783">
    <property type="component" value="Unassembled WGS sequence"/>
</dbReference>
<name>A0AAW1UXP4_9CUCU</name>
<organism evidence="2 3">
    <name type="scientific">Henosepilachna vigintioctopunctata</name>
    <dbReference type="NCBI Taxonomy" id="420089"/>
    <lineage>
        <taxon>Eukaryota</taxon>
        <taxon>Metazoa</taxon>
        <taxon>Ecdysozoa</taxon>
        <taxon>Arthropoda</taxon>
        <taxon>Hexapoda</taxon>
        <taxon>Insecta</taxon>
        <taxon>Pterygota</taxon>
        <taxon>Neoptera</taxon>
        <taxon>Endopterygota</taxon>
        <taxon>Coleoptera</taxon>
        <taxon>Polyphaga</taxon>
        <taxon>Cucujiformia</taxon>
        <taxon>Coccinelloidea</taxon>
        <taxon>Coccinellidae</taxon>
        <taxon>Epilachninae</taxon>
        <taxon>Epilachnini</taxon>
        <taxon>Henosepilachna</taxon>
    </lineage>
</organism>
<feature type="compositionally biased region" description="Basic residues" evidence="1">
    <location>
        <begin position="304"/>
        <end position="319"/>
    </location>
</feature>
<keyword evidence="3" id="KW-1185">Reference proteome</keyword>
<proteinExistence type="predicted"/>
<accession>A0AAW1UXP4</accession>
<protein>
    <submittedName>
        <fullName evidence="2">Uncharacterized protein</fullName>
    </submittedName>
</protein>
<feature type="compositionally biased region" description="Basic and acidic residues" evidence="1">
    <location>
        <begin position="193"/>
        <end position="235"/>
    </location>
</feature>
<feature type="compositionally biased region" description="Basic residues" evidence="1">
    <location>
        <begin position="161"/>
        <end position="172"/>
    </location>
</feature>
<evidence type="ECO:0000256" key="1">
    <source>
        <dbReference type="SAM" id="MobiDB-lite"/>
    </source>
</evidence>
<reference evidence="2 3" key="1">
    <citation type="submission" date="2023-03" db="EMBL/GenBank/DDBJ databases">
        <title>Genome insight into feeding habits of ladybird beetles.</title>
        <authorList>
            <person name="Li H.-S."/>
            <person name="Huang Y.-H."/>
            <person name="Pang H."/>
        </authorList>
    </citation>
    <scope>NUCLEOTIDE SEQUENCE [LARGE SCALE GENOMIC DNA]</scope>
    <source>
        <strain evidence="2">SYSU_2023b</strain>
        <tissue evidence="2">Whole body</tissue>
    </source>
</reference>
<feature type="compositionally biased region" description="Low complexity" evidence="1">
    <location>
        <begin position="146"/>
        <end position="160"/>
    </location>
</feature>
<evidence type="ECO:0000313" key="3">
    <source>
        <dbReference type="Proteomes" id="UP001431783"/>
    </source>
</evidence>
<dbReference type="AlphaFoldDB" id="A0AAW1UXP4"/>
<feature type="compositionally biased region" description="Basic and acidic residues" evidence="1">
    <location>
        <begin position="90"/>
        <end position="109"/>
    </location>
</feature>
<gene>
    <name evidence="2" type="ORF">WA026_000202</name>
</gene>
<sequence length="495" mass="58312">MNGERCKNFLRTLDICELKKIVVVIKKKKKSNIVTNEQSYSPHPIYRGLEDPKNLKVHFKTVSLHGIFDREDIIVNQEYSEESISNRSKSKNDDRSKFHKERNSSRYDDSSEQSTDNAEYNKRSRSRSGDSYQMGSTRYRRDRSRSPSYQKRSPSPQASSSKKKSLIRHRSRSYSPSSLPKKKPGLYIPPKSDYLKYEQRKTEKNDRSRSPEQSRTKFDKEKRCRTLSEERDRNKSHIGVQASTSKQYLRSDYRKKSRSRSSSIEKYRERPRQRSCSRSPERVKLRHRVEGKDYELRDASYARSRSRSPFRKKSSRRSRSPNDRRHSSRGRRYRSRSPPRKSKDYIRRRSRSHSGNRERITEDSIYFPQNMQPYIIKDGEYWIPAGAVAGPGYIPRGFMPPNFLYPRGFHPPLMMPRMPIMQQPFRPRIYRPRICTPFNATSTTINNSQKDEQQSVNKCDVENANSAELLEIPVTKESTVTISEITSEKDESLKK</sequence>
<feature type="compositionally biased region" description="Basic and acidic residues" evidence="1">
    <location>
        <begin position="279"/>
        <end position="300"/>
    </location>
</feature>
<feature type="compositionally biased region" description="Basic residues" evidence="1">
    <location>
        <begin position="326"/>
        <end position="340"/>
    </location>
</feature>